<dbReference type="Pfam" id="PF01724">
    <property type="entry name" value="DUF29"/>
    <property type="match status" value="1"/>
</dbReference>
<reference evidence="1 2" key="1">
    <citation type="submission" date="2020-10" db="EMBL/GenBank/DDBJ databases">
        <authorList>
            <person name="Castelo-Branco R."/>
            <person name="Eusebio N."/>
            <person name="Adriana R."/>
            <person name="Vieira A."/>
            <person name="Brugerolle De Fraissinette N."/>
            <person name="Rezende De Castro R."/>
            <person name="Schneider M.P."/>
            <person name="Vasconcelos V."/>
            <person name="Leao P.N."/>
        </authorList>
    </citation>
    <scope>NUCLEOTIDE SEQUENCE [LARGE SCALE GENOMIC DNA]</scope>
    <source>
        <strain evidence="1 2">LEGE 00031</strain>
    </source>
</reference>
<dbReference type="EMBL" id="JADEVV010000009">
    <property type="protein sequence ID" value="MBE9253201.1"/>
    <property type="molecule type" value="Genomic_DNA"/>
</dbReference>
<dbReference type="Gene3D" id="1.20.1220.20">
    <property type="entry name" value="Uncharcterised protein PF01724"/>
    <property type="match status" value="1"/>
</dbReference>
<dbReference type="RefSeq" id="WP_194019114.1">
    <property type="nucleotide sequence ID" value="NZ_JADEVV010000009.1"/>
</dbReference>
<accession>A0ABR9VPB8</accession>
<dbReference type="PANTHER" id="PTHR34235">
    <property type="entry name" value="SLR1203 PROTEIN-RELATED"/>
    <property type="match status" value="1"/>
</dbReference>
<dbReference type="InterPro" id="IPR002636">
    <property type="entry name" value="DUF29"/>
</dbReference>
<comment type="caution">
    <text evidence="1">The sequence shown here is derived from an EMBL/GenBank/DDBJ whole genome shotgun (WGS) entry which is preliminary data.</text>
</comment>
<dbReference type="Proteomes" id="UP000658720">
    <property type="component" value="Unassembled WGS sequence"/>
</dbReference>
<sequence>MSSTVLKPTTLYEVDYLLWTEEIISKLKARDFEYLDVENLIEEIEDLGRSQKRELRQRLATLLEHLLKRIYVGMPQEYNGWERTIREQRRQIRFEIKASPSLKSIWEQSFDLAWEFALETVRDDYAEFNFPDLWPWESDIDTVLTVNFWEIE</sequence>
<organism evidence="1 2">
    <name type="scientific">Synechocystis salina LEGE 00031</name>
    <dbReference type="NCBI Taxonomy" id="1828736"/>
    <lineage>
        <taxon>Bacteria</taxon>
        <taxon>Bacillati</taxon>
        <taxon>Cyanobacteriota</taxon>
        <taxon>Cyanophyceae</taxon>
        <taxon>Synechococcales</taxon>
        <taxon>Merismopediaceae</taxon>
        <taxon>Synechocystis</taxon>
    </lineage>
</organism>
<proteinExistence type="predicted"/>
<keyword evidence="2" id="KW-1185">Reference proteome</keyword>
<name>A0ABR9VPB8_9SYNC</name>
<evidence type="ECO:0000313" key="2">
    <source>
        <dbReference type="Proteomes" id="UP000658720"/>
    </source>
</evidence>
<protein>
    <submittedName>
        <fullName evidence="1">DUF29 domain-containing protein</fullName>
    </submittedName>
</protein>
<dbReference type="PANTHER" id="PTHR34235:SF4">
    <property type="entry name" value="SLR0291 PROTEIN"/>
    <property type="match status" value="1"/>
</dbReference>
<evidence type="ECO:0000313" key="1">
    <source>
        <dbReference type="EMBL" id="MBE9253201.1"/>
    </source>
</evidence>
<gene>
    <name evidence="1" type="ORF">IQ217_04850</name>
</gene>